<dbReference type="Proteomes" id="UP000628463">
    <property type="component" value="Unassembled WGS sequence"/>
</dbReference>
<sequence>MKFFDKLERRFGKYAIPNLMYYIIGIYLVGFVIELFAPDVYTYYFSLDAAKVLHGQVWRLVTFILQPPSSSIIFMVFTLYFYYVIGTVLERIWGSFKFNVYYFSGVILHIIAAFVIYFIFGWSFNMSTYYINLALFLAFAVEQADTEVLLFFVLPIKMKWLGWLDGIIFAITIIGGYLTPVMPKAIWRGFYNAGLLAGNSYTCYVMATCALISMLNFIIFFFATRKAPGRTYTQKNYRKAEKRADKARKNAGSFNERFYNANSEKSTWDSANKPYINPRGTKHRCAVCNRTELDGDNLTFRFCTKCAGNLEYCQDHLYTHIHVTGDNNNQNTQKN</sequence>
<evidence type="ECO:0000256" key="2">
    <source>
        <dbReference type="ARBA" id="ARBA00022692"/>
    </source>
</evidence>
<name>A0ABR7G269_9FIRM</name>
<feature type="transmembrane region" description="Helical" evidence="5">
    <location>
        <begin position="199"/>
        <end position="223"/>
    </location>
</feature>
<feature type="transmembrane region" description="Helical" evidence="5">
    <location>
        <begin position="129"/>
        <end position="153"/>
    </location>
</feature>
<comment type="subcellular location">
    <subcellularLocation>
        <location evidence="1">Membrane</location>
        <topology evidence="1">Multi-pass membrane protein</topology>
    </subcellularLocation>
</comment>
<feature type="transmembrane region" description="Helical" evidence="5">
    <location>
        <begin position="160"/>
        <end position="179"/>
    </location>
</feature>
<evidence type="ECO:0000256" key="4">
    <source>
        <dbReference type="ARBA" id="ARBA00023136"/>
    </source>
</evidence>
<dbReference type="SUPFAM" id="SSF144091">
    <property type="entry name" value="Rhomboid-like"/>
    <property type="match status" value="1"/>
</dbReference>
<keyword evidence="4 5" id="KW-0472">Membrane</keyword>
<evidence type="ECO:0000256" key="5">
    <source>
        <dbReference type="SAM" id="Phobius"/>
    </source>
</evidence>
<evidence type="ECO:0000313" key="6">
    <source>
        <dbReference type="EMBL" id="MBC5680886.1"/>
    </source>
</evidence>
<keyword evidence="3 5" id="KW-1133">Transmembrane helix</keyword>
<reference evidence="6 7" key="1">
    <citation type="submission" date="2020-08" db="EMBL/GenBank/DDBJ databases">
        <title>Genome public.</title>
        <authorList>
            <person name="Liu C."/>
            <person name="Sun Q."/>
        </authorList>
    </citation>
    <scope>NUCLEOTIDE SEQUENCE [LARGE SCALE GENOMIC DNA]</scope>
    <source>
        <strain evidence="6 7">NSJ-43</strain>
    </source>
</reference>
<protein>
    <recommendedName>
        <fullName evidence="8">Rhomboid family intramembrane serine protease</fullName>
    </recommendedName>
</protein>
<dbReference type="RefSeq" id="WP_186836845.1">
    <property type="nucleotide sequence ID" value="NZ_JACOPD010000005.1"/>
</dbReference>
<proteinExistence type="predicted"/>
<evidence type="ECO:0008006" key="8">
    <source>
        <dbReference type="Google" id="ProtNLM"/>
    </source>
</evidence>
<accession>A0ABR7G269</accession>
<comment type="caution">
    <text evidence="6">The sequence shown here is derived from an EMBL/GenBank/DDBJ whole genome shotgun (WGS) entry which is preliminary data.</text>
</comment>
<dbReference type="EMBL" id="JACOPD010000005">
    <property type="protein sequence ID" value="MBC5680886.1"/>
    <property type="molecule type" value="Genomic_DNA"/>
</dbReference>
<feature type="transmembrane region" description="Helical" evidence="5">
    <location>
        <begin position="21"/>
        <end position="44"/>
    </location>
</feature>
<dbReference type="Gene3D" id="1.20.1540.10">
    <property type="entry name" value="Rhomboid-like"/>
    <property type="match status" value="1"/>
</dbReference>
<evidence type="ECO:0000256" key="1">
    <source>
        <dbReference type="ARBA" id="ARBA00004141"/>
    </source>
</evidence>
<keyword evidence="2 5" id="KW-0812">Transmembrane</keyword>
<dbReference type="InterPro" id="IPR035952">
    <property type="entry name" value="Rhomboid-like_sf"/>
</dbReference>
<feature type="transmembrane region" description="Helical" evidence="5">
    <location>
        <begin position="101"/>
        <end position="123"/>
    </location>
</feature>
<evidence type="ECO:0000256" key="3">
    <source>
        <dbReference type="ARBA" id="ARBA00022989"/>
    </source>
</evidence>
<keyword evidence="7" id="KW-1185">Reference proteome</keyword>
<gene>
    <name evidence="6" type="ORF">H8S01_07935</name>
</gene>
<feature type="transmembrane region" description="Helical" evidence="5">
    <location>
        <begin position="64"/>
        <end position="89"/>
    </location>
</feature>
<evidence type="ECO:0000313" key="7">
    <source>
        <dbReference type="Proteomes" id="UP000628463"/>
    </source>
</evidence>
<organism evidence="6 7">
    <name type="scientific">Lachnospira hominis</name>
    <name type="common">ex Liu et al. 2021</name>
    <dbReference type="NCBI Taxonomy" id="2763051"/>
    <lineage>
        <taxon>Bacteria</taxon>
        <taxon>Bacillati</taxon>
        <taxon>Bacillota</taxon>
        <taxon>Clostridia</taxon>
        <taxon>Lachnospirales</taxon>
        <taxon>Lachnospiraceae</taxon>
        <taxon>Lachnospira</taxon>
    </lineage>
</organism>